<dbReference type="AlphaFoldDB" id="A0AAW9RA39"/>
<dbReference type="SUPFAM" id="SSF53850">
    <property type="entry name" value="Periplasmic binding protein-like II"/>
    <property type="match status" value="1"/>
</dbReference>
<name>A0AAW9RA39_9GAMM</name>
<proteinExistence type="predicted"/>
<accession>A0AAW9RA39</accession>
<gene>
    <name evidence="1" type="ORF">WB794_13230</name>
</gene>
<dbReference type="EMBL" id="JBBDHC010000028">
    <property type="protein sequence ID" value="MEJ1250627.1"/>
    <property type="molecule type" value="Genomic_DNA"/>
</dbReference>
<protein>
    <submittedName>
        <fullName evidence="1">Phosphate/phosphite/phosphonate ABC transporter substrate-binding protein</fullName>
    </submittedName>
</protein>
<dbReference type="RefSeq" id="WP_337336329.1">
    <property type="nucleotide sequence ID" value="NZ_JBBDHC010000028.1"/>
</dbReference>
<evidence type="ECO:0000313" key="1">
    <source>
        <dbReference type="EMBL" id="MEJ1250627.1"/>
    </source>
</evidence>
<keyword evidence="2" id="KW-1185">Reference proteome</keyword>
<dbReference type="Pfam" id="PF12974">
    <property type="entry name" value="Phosphonate-bd"/>
    <property type="match status" value="1"/>
</dbReference>
<evidence type="ECO:0000313" key="2">
    <source>
        <dbReference type="Proteomes" id="UP001364472"/>
    </source>
</evidence>
<reference evidence="1 2" key="1">
    <citation type="journal article" date="2016" name="Antonie Van Leeuwenhoek">
        <title>Denitratimonas tolerans gen. nov., sp. nov., a denitrifying bacterium isolated from a bioreactor for tannery wastewater treatment.</title>
        <authorList>
            <person name="Han S.I."/>
            <person name="Kim J.O."/>
            <person name="Lee Y.R."/>
            <person name="Ekpeghere K.I."/>
            <person name="Koh S.C."/>
            <person name="Whang K.S."/>
        </authorList>
    </citation>
    <scope>NUCLEOTIDE SEQUENCE [LARGE SCALE GENOMIC DNA]</scope>
    <source>
        <strain evidence="1 2">KACC 17565</strain>
    </source>
</reference>
<comment type="caution">
    <text evidence="1">The sequence shown here is derived from an EMBL/GenBank/DDBJ whole genome shotgun (WGS) entry which is preliminary data.</text>
</comment>
<dbReference type="Proteomes" id="UP001364472">
    <property type="component" value="Unassembled WGS sequence"/>
</dbReference>
<organism evidence="1 2">
    <name type="scientific">Denitratimonas tolerans</name>
    <dbReference type="NCBI Taxonomy" id="1338420"/>
    <lineage>
        <taxon>Bacteria</taxon>
        <taxon>Pseudomonadati</taxon>
        <taxon>Pseudomonadota</taxon>
        <taxon>Gammaproteobacteria</taxon>
        <taxon>Lysobacterales</taxon>
        <taxon>Lysobacteraceae</taxon>
        <taxon>Denitratimonas</taxon>
    </lineage>
</organism>
<sequence>MNINVLIAPDFAPERFAGWHMLNTLMQRKTGLALRLLTPASASEQAQLIAEDKADIIYANPFDAASIVRDSGYVTLVRPINKANEMVIAAHAESPVASFRELKPGSKVALTDNKDVKLIGLRLLEPADLTEADINWQVVESYQAAARMVIKGEADACFMLAEAFHSLSRLTLTQLKPLIESKLADISHVILVHPRVEAEAPKLREALLGLAGSADGQPVLDEIGINQGFEAMSTEDAEFMIDLMDTLLE</sequence>
<dbReference type="Gene3D" id="3.40.190.10">
    <property type="entry name" value="Periplasmic binding protein-like II"/>
    <property type="match status" value="2"/>
</dbReference>